<evidence type="ECO:0000256" key="5">
    <source>
        <dbReference type="ARBA" id="ARBA00024045"/>
    </source>
</evidence>
<sequence>MSKKIAVKLDLHDDKEKQKVLKAVSTLRGIDSVGLDMKEQKLTVVGSVDPIDVVKKLRRSWKAIIVSVGPAEEKKAEPKKEEGKKEVKKKEEPKKEEKKPDPHEQLLAELVNAYRGYNTHMNNHYYVQWVEEDPNACTIL</sequence>
<keyword evidence="3" id="KW-0449">Lipoprotein</keyword>
<dbReference type="Proteomes" id="UP000734854">
    <property type="component" value="Unassembled WGS sequence"/>
</dbReference>
<evidence type="ECO:0000256" key="4">
    <source>
        <dbReference type="ARBA" id="ARBA00023289"/>
    </source>
</evidence>
<dbReference type="InterPro" id="IPR051863">
    <property type="entry name" value="HIPP"/>
</dbReference>
<evidence type="ECO:0000256" key="1">
    <source>
        <dbReference type="ARBA" id="ARBA00022481"/>
    </source>
</evidence>
<dbReference type="Pfam" id="PF00403">
    <property type="entry name" value="HMA"/>
    <property type="match status" value="1"/>
</dbReference>
<feature type="domain" description="HMA" evidence="7">
    <location>
        <begin position="2"/>
        <end position="69"/>
    </location>
</feature>
<gene>
    <name evidence="8" type="ORF">ZIOFF_024032</name>
</gene>
<dbReference type="OrthoDB" id="785494at2759"/>
<name>A0A8J5GZV8_ZINOF</name>
<keyword evidence="2" id="KW-0479">Metal-binding</keyword>
<dbReference type="PANTHER" id="PTHR45811">
    <property type="entry name" value="COPPER TRANSPORT PROTEIN FAMILY-RELATED"/>
    <property type="match status" value="1"/>
</dbReference>
<dbReference type="EMBL" id="JACMSC010000007">
    <property type="protein sequence ID" value="KAG6513696.1"/>
    <property type="molecule type" value="Genomic_DNA"/>
</dbReference>
<evidence type="ECO:0000256" key="3">
    <source>
        <dbReference type="ARBA" id="ARBA00023288"/>
    </source>
</evidence>
<keyword evidence="4" id="KW-0636">Prenylation</keyword>
<comment type="caution">
    <text evidence="8">The sequence shown here is derived from an EMBL/GenBank/DDBJ whole genome shotgun (WGS) entry which is preliminary data.</text>
</comment>
<accession>A0A8J5GZV8</accession>
<keyword evidence="1" id="KW-0488">Methylation</keyword>
<proteinExistence type="inferred from homology"/>
<evidence type="ECO:0000256" key="6">
    <source>
        <dbReference type="SAM" id="MobiDB-lite"/>
    </source>
</evidence>
<feature type="compositionally biased region" description="Basic and acidic residues" evidence="6">
    <location>
        <begin position="71"/>
        <end position="105"/>
    </location>
</feature>
<evidence type="ECO:0000313" key="8">
    <source>
        <dbReference type="EMBL" id="KAG6513696.1"/>
    </source>
</evidence>
<dbReference type="AlphaFoldDB" id="A0A8J5GZV8"/>
<protein>
    <recommendedName>
        <fullName evidence="7">HMA domain-containing protein</fullName>
    </recommendedName>
</protein>
<keyword evidence="9" id="KW-1185">Reference proteome</keyword>
<dbReference type="PANTHER" id="PTHR45811:SF49">
    <property type="entry name" value="OS04G0667600 PROTEIN"/>
    <property type="match status" value="1"/>
</dbReference>
<dbReference type="InterPro" id="IPR006121">
    <property type="entry name" value="HMA_dom"/>
</dbReference>
<evidence type="ECO:0000313" key="9">
    <source>
        <dbReference type="Proteomes" id="UP000734854"/>
    </source>
</evidence>
<evidence type="ECO:0000259" key="7">
    <source>
        <dbReference type="PROSITE" id="PS50846"/>
    </source>
</evidence>
<dbReference type="GO" id="GO:0046872">
    <property type="term" value="F:metal ion binding"/>
    <property type="evidence" value="ECO:0007669"/>
    <property type="project" value="UniProtKB-KW"/>
</dbReference>
<feature type="region of interest" description="Disordered" evidence="6">
    <location>
        <begin position="70"/>
        <end position="105"/>
    </location>
</feature>
<dbReference type="PROSITE" id="PS50846">
    <property type="entry name" value="HMA_2"/>
    <property type="match status" value="1"/>
</dbReference>
<organism evidence="8 9">
    <name type="scientific">Zingiber officinale</name>
    <name type="common">Ginger</name>
    <name type="synonym">Amomum zingiber</name>
    <dbReference type="NCBI Taxonomy" id="94328"/>
    <lineage>
        <taxon>Eukaryota</taxon>
        <taxon>Viridiplantae</taxon>
        <taxon>Streptophyta</taxon>
        <taxon>Embryophyta</taxon>
        <taxon>Tracheophyta</taxon>
        <taxon>Spermatophyta</taxon>
        <taxon>Magnoliopsida</taxon>
        <taxon>Liliopsida</taxon>
        <taxon>Zingiberales</taxon>
        <taxon>Zingiberaceae</taxon>
        <taxon>Zingiber</taxon>
    </lineage>
</organism>
<evidence type="ECO:0000256" key="2">
    <source>
        <dbReference type="ARBA" id="ARBA00022723"/>
    </source>
</evidence>
<comment type="similarity">
    <text evidence="5">Belongs to the HIPP family.</text>
</comment>
<reference evidence="8 9" key="1">
    <citation type="submission" date="2020-08" db="EMBL/GenBank/DDBJ databases">
        <title>Plant Genome Project.</title>
        <authorList>
            <person name="Zhang R.-G."/>
        </authorList>
    </citation>
    <scope>NUCLEOTIDE SEQUENCE [LARGE SCALE GENOMIC DNA]</scope>
    <source>
        <tissue evidence="8">Rhizome</tissue>
    </source>
</reference>